<sequence length="123" mass="14005">MVKSLEVTPLTGEELACALRSRRFVRRRLMVPLERRAASVIVEIKVIEMRAFHGITGLGFAVSEPLDSAIVVSAFPRMRKASNGEIAEERQHSPTRHLFIPSPYENKSFHFKWLFDQSGLLQI</sequence>
<accession>A0AAQ3NSI2</accession>
<reference evidence="1 2" key="1">
    <citation type="journal article" date="2023" name="Life. Sci Alliance">
        <title>Evolutionary insights into 3D genome organization and epigenetic landscape of Vigna mungo.</title>
        <authorList>
            <person name="Junaid A."/>
            <person name="Singh B."/>
            <person name="Bhatia S."/>
        </authorList>
    </citation>
    <scope>NUCLEOTIDE SEQUENCE [LARGE SCALE GENOMIC DNA]</scope>
    <source>
        <strain evidence="1">Urdbean</strain>
    </source>
</reference>
<proteinExistence type="predicted"/>
<dbReference type="Proteomes" id="UP001374535">
    <property type="component" value="Chromosome 4"/>
</dbReference>
<dbReference type="AlphaFoldDB" id="A0AAQ3NSI2"/>
<evidence type="ECO:0000313" key="2">
    <source>
        <dbReference type="Proteomes" id="UP001374535"/>
    </source>
</evidence>
<protein>
    <submittedName>
        <fullName evidence="1">Uncharacterized protein</fullName>
    </submittedName>
</protein>
<dbReference type="EMBL" id="CP144697">
    <property type="protein sequence ID" value="WVZ14530.1"/>
    <property type="molecule type" value="Genomic_DNA"/>
</dbReference>
<evidence type="ECO:0000313" key="1">
    <source>
        <dbReference type="EMBL" id="WVZ14530.1"/>
    </source>
</evidence>
<organism evidence="1 2">
    <name type="scientific">Vigna mungo</name>
    <name type="common">Black gram</name>
    <name type="synonym">Phaseolus mungo</name>
    <dbReference type="NCBI Taxonomy" id="3915"/>
    <lineage>
        <taxon>Eukaryota</taxon>
        <taxon>Viridiplantae</taxon>
        <taxon>Streptophyta</taxon>
        <taxon>Embryophyta</taxon>
        <taxon>Tracheophyta</taxon>
        <taxon>Spermatophyta</taxon>
        <taxon>Magnoliopsida</taxon>
        <taxon>eudicotyledons</taxon>
        <taxon>Gunneridae</taxon>
        <taxon>Pentapetalae</taxon>
        <taxon>rosids</taxon>
        <taxon>fabids</taxon>
        <taxon>Fabales</taxon>
        <taxon>Fabaceae</taxon>
        <taxon>Papilionoideae</taxon>
        <taxon>50 kb inversion clade</taxon>
        <taxon>NPAAA clade</taxon>
        <taxon>indigoferoid/millettioid clade</taxon>
        <taxon>Phaseoleae</taxon>
        <taxon>Vigna</taxon>
    </lineage>
</organism>
<name>A0AAQ3NSI2_VIGMU</name>
<gene>
    <name evidence="1" type="ORF">V8G54_012096</name>
</gene>
<keyword evidence="2" id="KW-1185">Reference proteome</keyword>